<evidence type="ECO:0000256" key="1">
    <source>
        <dbReference type="SAM" id="Phobius"/>
    </source>
</evidence>
<dbReference type="PANTHER" id="PTHR35508">
    <property type="entry name" value="VOLTAGE-DEPENDENT L-TYPE CALCIUM CHANNEL SUBUNIT"/>
    <property type="match status" value="1"/>
</dbReference>
<accession>A0A6P6A3K5</accession>
<gene>
    <name evidence="3" type="primary">LOC111305802</name>
</gene>
<feature type="transmembrane region" description="Helical" evidence="1">
    <location>
        <begin position="116"/>
        <end position="143"/>
    </location>
</feature>
<keyword evidence="1" id="KW-0812">Transmembrane</keyword>
<evidence type="ECO:0000313" key="2">
    <source>
        <dbReference type="Proteomes" id="UP000515121"/>
    </source>
</evidence>
<keyword evidence="2" id="KW-1185">Reference proteome</keyword>
<proteinExistence type="predicted"/>
<dbReference type="KEGG" id="dzi:111305802"/>
<reference evidence="3" key="1">
    <citation type="submission" date="2025-08" db="UniProtKB">
        <authorList>
            <consortium name="RefSeq"/>
        </authorList>
    </citation>
    <scope>IDENTIFICATION</scope>
    <source>
        <tissue evidence="3">Fruit stalk</tissue>
    </source>
</reference>
<evidence type="ECO:0000313" key="3">
    <source>
        <dbReference type="RefSeq" id="XP_022759352.1"/>
    </source>
</evidence>
<protein>
    <submittedName>
        <fullName evidence="3">Uncharacterized protein LOC111305802</fullName>
    </submittedName>
</protein>
<name>A0A6P6A3K5_DURZI</name>
<organism evidence="2 3">
    <name type="scientific">Durio zibethinus</name>
    <name type="common">Durian</name>
    <dbReference type="NCBI Taxonomy" id="66656"/>
    <lineage>
        <taxon>Eukaryota</taxon>
        <taxon>Viridiplantae</taxon>
        <taxon>Streptophyta</taxon>
        <taxon>Embryophyta</taxon>
        <taxon>Tracheophyta</taxon>
        <taxon>Spermatophyta</taxon>
        <taxon>Magnoliopsida</taxon>
        <taxon>eudicotyledons</taxon>
        <taxon>Gunneridae</taxon>
        <taxon>Pentapetalae</taxon>
        <taxon>rosids</taxon>
        <taxon>malvids</taxon>
        <taxon>Malvales</taxon>
        <taxon>Malvaceae</taxon>
        <taxon>Helicteroideae</taxon>
        <taxon>Durio</taxon>
    </lineage>
</organism>
<dbReference type="GeneID" id="111305802"/>
<feature type="transmembrane region" description="Helical" evidence="1">
    <location>
        <begin position="150"/>
        <end position="178"/>
    </location>
</feature>
<dbReference type="Proteomes" id="UP000515121">
    <property type="component" value="Unplaced"/>
</dbReference>
<dbReference type="RefSeq" id="XP_022759352.1">
    <property type="nucleotide sequence ID" value="XM_022903617.1"/>
</dbReference>
<dbReference type="OrthoDB" id="1925129at2759"/>
<feature type="transmembrane region" description="Helical" evidence="1">
    <location>
        <begin position="84"/>
        <end position="110"/>
    </location>
</feature>
<dbReference type="PANTHER" id="PTHR35508:SF1">
    <property type="entry name" value="VOLTAGE-DEPENDENT L-TYPE CALCIUM CHANNEL SUBUNIT"/>
    <property type="match status" value="1"/>
</dbReference>
<keyword evidence="1" id="KW-0472">Membrane</keyword>
<sequence length="212" mass="22675">MAEPVNDATVDENKGSHGEETLYVVLHRLISMIIFPDAASSASNSLLQRIKISTSENCPRLGEASRNTGQNVLQWARRGSPLRALLVVSVGTITLLTLTGLLVFLLFFLAATVNAIIISLLISLAIAGCFLAFFFSCVTAIYIGALSVAAFVISIATISAIVAVLIATGWVGFFWAVWLGTKKSMGLAKHSLSMTGSALSAYSHARHARRYQ</sequence>
<dbReference type="AlphaFoldDB" id="A0A6P6A3K5"/>
<keyword evidence="1" id="KW-1133">Transmembrane helix</keyword>